<evidence type="ECO:0000256" key="10">
    <source>
        <dbReference type="ARBA" id="ARBA00023180"/>
    </source>
</evidence>
<keyword evidence="8 11" id="KW-1133">Transmembrane helix</keyword>
<evidence type="ECO:0000256" key="8">
    <source>
        <dbReference type="ARBA" id="ARBA00022989"/>
    </source>
</evidence>
<dbReference type="Gene3D" id="3.40.720.10">
    <property type="entry name" value="Alkaline Phosphatase, subunit A"/>
    <property type="match status" value="1"/>
</dbReference>
<organism evidence="13 14">
    <name type="scientific">Trichomalopsis sarcophagae</name>
    <dbReference type="NCBI Taxonomy" id="543379"/>
    <lineage>
        <taxon>Eukaryota</taxon>
        <taxon>Metazoa</taxon>
        <taxon>Ecdysozoa</taxon>
        <taxon>Arthropoda</taxon>
        <taxon>Hexapoda</taxon>
        <taxon>Insecta</taxon>
        <taxon>Pterygota</taxon>
        <taxon>Neoptera</taxon>
        <taxon>Endopterygota</taxon>
        <taxon>Hymenoptera</taxon>
        <taxon>Apocrita</taxon>
        <taxon>Proctotrupomorpha</taxon>
        <taxon>Chalcidoidea</taxon>
        <taxon>Pteromalidae</taxon>
        <taxon>Pteromalinae</taxon>
        <taxon>Trichomalopsis</taxon>
    </lineage>
</organism>
<dbReference type="EMBL" id="NNAY01002685">
    <property type="protein sequence ID" value="OXU20780.1"/>
    <property type="molecule type" value="Genomic_DNA"/>
</dbReference>
<dbReference type="UniPathway" id="UPA00196"/>
<feature type="transmembrane region" description="Helical" evidence="11">
    <location>
        <begin position="812"/>
        <end position="835"/>
    </location>
</feature>
<evidence type="ECO:0000256" key="1">
    <source>
        <dbReference type="ARBA" id="ARBA00004477"/>
    </source>
</evidence>
<feature type="domain" description="GPI ethanolamine phosphate transferase 2 C-terminal" evidence="12">
    <location>
        <begin position="730"/>
        <end position="893"/>
    </location>
</feature>
<dbReference type="GO" id="GO:0051267">
    <property type="term" value="F:CP2 mannose-ethanolamine phosphotransferase activity"/>
    <property type="evidence" value="ECO:0007669"/>
    <property type="project" value="TreeGrafter"/>
</dbReference>
<feature type="transmembrane region" description="Helical" evidence="11">
    <location>
        <begin position="694"/>
        <end position="711"/>
    </location>
</feature>
<keyword evidence="9 11" id="KW-0472">Membrane</keyword>
<comment type="pathway">
    <text evidence="2">Glycolipid biosynthesis; glycosylphosphatidylinositol-anchor biosynthesis.</text>
</comment>
<feature type="transmembrane region" description="Helical" evidence="11">
    <location>
        <begin position="888"/>
        <end position="911"/>
    </location>
</feature>
<keyword evidence="5" id="KW-0808">Transferase</keyword>
<evidence type="ECO:0000313" key="14">
    <source>
        <dbReference type="Proteomes" id="UP000215335"/>
    </source>
</evidence>
<dbReference type="Proteomes" id="UP000215335">
    <property type="component" value="Unassembled WGS sequence"/>
</dbReference>
<accession>A0A232EQZ3</accession>
<feature type="transmembrane region" description="Helical" evidence="11">
    <location>
        <begin position="621"/>
        <end position="644"/>
    </location>
</feature>
<comment type="caution">
    <text evidence="13">The sequence shown here is derived from an EMBL/GenBank/DDBJ whole genome shotgun (WGS) entry which is preliminary data.</text>
</comment>
<dbReference type="Pfam" id="PF19316">
    <property type="entry name" value="PIGO_PIGG"/>
    <property type="match status" value="2"/>
</dbReference>
<evidence type="ECO:0000256" key="7">
    <source>
        <dbReference type="ARBA" id="ARBA00022824"/>
    </source>
</evidence>
<dbReference type="PANTHER" id="PTHR23072:SF0">
    <property type="entry name" value="GPI ETHANOLAMINE PHOSPHATE TRANSFERASE 2"/>
    <property type="match status" value="1"/>
</dbReference>
<feature type="transmembrane region" description="Helical" evidence="11">
    <location>
        <begin position="495"/>
        <end position="520"/>
    </location>
</feature>
<dbReference type="GO" id="GO:0005789">
    <property type="term" value="C:endoplasmic reticulum membrane"/>
    <property type="evidence" value="ECO:0007669"/>
    <property type="project" value="UniProtKB-SubCell"/>
</dbReference>
<dbReference type="InterPro" id="IPR037674">
    <property type="entry name" value="PIG-G_N"/>
</dbReference>
<proteinExistence type="inferred from homology"/>
<feature type="transmembrane region" description="Helical" evidence="11">
    <location>
        <begin position="856"/>
        <end position="876"/>
    </location>
</feature>
<keyword evidence="14" id="KW-1185">Reference proteome</keyword>
<dbReference type="PANTHER" id="PTHR23072">
    <property type="entry name" value="PHOSPHATIDYLINOSITOL GLYCAN-RELATED"/>
    <property type="match status" value="1"/>
</dbReference>
<dbReference type="OrthoDB" id="272139at2759"/>
<evidence type="ECO:0000256" key="5">
    <source>
        <dbReference type="ARBA" id="ARBA00022679"/>
    </source>
</evidence>
<feature type="transmembrane region" description="Helical" evidence="11">
    <location>
        <begin position="656"/>
        <end position="674"/>
    </location>
</feature>
<evidence type="ECO:0000256" key="2">
    <source>
        <dbReference type="ARBA" id="ARBA00004687"/>
    </source>
</evidence>
<comment type="similarity">
    <text evidence="3">Belongs to the PIGG/PIGN/PIGO family. PIGG subfamily.</text>
</comment>
<feature type="transmembrane region" description="Helical" evidence="11">
    <location>
        <begin position="21"/>
        <end position="40"/>
    </location>
</feature>
<dbReference type="InterPro" id="IPR017850">
    <property type="entry name" value="Alkaline_phosphatase_core_sf"/>
</dbReference>
<dbReference type="Pfam" id="PF01663">
    <property type="entry name" value="Phosphodiest"/>
    <property type="match status" value="1"/>
</dbReference>
<keyword evidence="6 11" id="KW-0812">Transmembrane</keyword>
<feature type="transmembrane region" description="Helical" evidence="11">
    <location>
        <begin position="557"/>
        <end position="573"/>
    </location>
</feature>
<evidence type="ECO:0000256" key="11">
    <source>
        <dbReference type="SAM" id="Phobius"/>
    </source>
</evidence>
<dbReference type="AlphaFoldDB" id="A0A232EQZ3"/>
<evidence type="ECO:0000313" key="13">
    <source>
        <dbReference type="EMBL" id="OXU20780.1"/>
    </source>
</evidence>
<dbReference type="STRING" id="543379.A0A232EQZ3"/>
<evidence type="ECO:0000256" key="6">
    <source>
        <dbReference type="ARBA" id="ARBA00022692"/>
    </source>
</evidence>
<feature type="transmembrane region" description="Helical" evidence="11">
    <location>
        <begin position="458"/>
        <end position="475"/>
    </location>
</feature>
<feature type="transmembrane region" description="Helical" evidence="11">
    <location>
        <begin position="723"/>
        <end position="741"/>
    </location>
</feature>
<dbReference type="InterPro" id="IPR039527">
    <property type="entry name" value="PIGG/GPI7"/>
</dbReference>
<protein>
    <recommendedName>
        <fullName evidence="12">GPI ethanolamine phosphate transferase 2 C-terminal domain-containing protein</fullName>
    </recommendedName>
</protein>
<dbReference type="SUPFAM" id="SSF53649">
    <property type="entry name" value="Alkaline phosphatase-like"/>
    <property type="match status" value="1"/>
</dbReference>
<keyword evidence="7" id="KW-0256">Endoplasmic reticulum</keyword>
<dbReference type="InterPro" id="IPR045687">
    <property type="entry name" value="PIGG/GPI7_C"/>
</dbReference>
<dbReference type="GO" id="GO:0006506">
    <property type="term" value="P:GPI anchor biosynthetic process"/>
    <property type="evidence" value="ECO:0007669"/>
    <property type="project" value="UniProtKB-UniPathway"/>
</dbReference>
<evidence type="ECO:0000256" key="9">
    <source>
        <dbReference type="ARBA" id="ARBA00023136"/>
    </source>
</evidence>
<reference evidence="13 14" key="1">
    <citation type="journal article" date="2017" name="Curr. Biol.">
        <title>The Evolution of Venom by Co-option of Single-Copy Genes.</title>
        <authorList>
            <person name="Martinson E.O."/>
            <person name="Mrinalini"/>
            <person name="Kelkar Y.D."/>
            <person name="Chang C.H."/>
            <person name="Werren J.H."/>
        </authorList>
    </citation>
    <scope>NUCLEOTIDE SEQUENCE [LARGE SCALE GENOMIC DNA]</scope>
    <source>
        <strain evidence="13 14">Alberta</strain>
        <tissue evidence="13">Whole body</tissue>
    </source>
</reference>
<dbReference type="CDD" id="cd16024">
    <property type="entry name" value="GPI_EPT_2"/>
    <property type="match status" value="1"/>
</dbReference>
<keyword evidence="10" id="KW-0325">Glycoprotein</keyword>
<sequence>MKNFKRRSDDNKTSYRDYFMLNYVIVASMFSILLFLYGFFPLSYNDHSIATRKDIPKFIERTRVKMDEVYKPVVKKVIIMVIDAMRWDFISGPNSAEYMPMTHDLLKRKEGCLYKTKVNPPTVTMPRIKAKTTGSVPNFIEVVLNLGATEILGDSILRQSKYQGHKIIFYGDDTWLKLFPDIFDRYEGTSSFYVSDYTEVDFNVTRNVAIELHKKDWSIMVLHYLGLDHIGHIAGPFSPLIKPKLQEMDNVIGNIEFYVSEWNKNREETVFIVCGDHGMKDSGGHGGATLEETLVPLMVFGKSCSNKKNPNDHISQIDIAPTLSVLLGTPIPSTSLGTIVLDLMTDLSLSQKLFALYYNAEQLFLKYQKFSDYQYTGTYKNYQNAIKLHAAWLNTNSQPNDMVDDIIIMYESAIIDMKKRLTSNLLEYDVQVLTLAIIFMGQILYISTSTEKSTPISYKQFLTIFVASYMMWMFLNQIFDSGTTTVLFSQRLDLHFLFVTIPIFGILALNCYLCATRAIASDKTRDWPDLQWLLMIGTLFHTISLASSSFVEEEHQTWYYYWITLVTFFAFYHFRKNINAKQKSFKLLAKLMLLLVSHRILRKLNSTGDKYAHLPDISGWLQNRPCTIEMTTILLFGLGLLIWLDYIYEDEENRPIVLLLDSILAILVYLRHAIADTVFLPSFYFDSRGLIEMYYFWAFTLIYIVHSIYRLGAAKRHNKEKYLCLSLFLLVKKWVIVSSILHRPYNVILLPMQLIVGATIFELTNEREFSNAKLFIYLWCSNVFYFYQGNSNSLATVDVAAGYVGLESHQPVITGIFISINTYSAQILGFLMYLCDYALQYPRSTSKSMLLLCRQYAFWRLVPITFYAAVTSFQRYHLFVWSVFSPKLLYEAMHCAVLLSVMFLLQFHFILCDRVRARKV</sequence>
<dbReference type="InterPro" id="IPR002591">
    <property type="entry name" value="Phosphodiest/P_Trfase"/>
</dbReference>
<evidence type="ECO:0000256" key="4">
    <source>
        <dbReference type="ARBA" id="ARBA00022502"/>
    </source>
</evidence>
<evidence type="ECO:0000259" key="12">
    <source>
        <dbReference type="Pfam" id="PF19316"/>
    </source>
</evidence>
<keyword evidence="4" id="KW-0337">GPI-anchor biosynthesis</keyword>
<name>A0A232EQZ3_9HYME</name>
<feature type="domain" description="GPI ethanolamine phosphate transferase 2 C-terminal" evidence="12">
    <location>
        <begin position="516"/>
        <end position="628"/>
    </location>
</feature>
<gene>
    <name evidence="13" type="ORF">TSAR_005270</name>
</gene>
<evidence type="ECO:0000256" key="3">
    <source>
        <dbReference type="ARBA" id="ARBA00005315"/>
    </source>
</evidence>
<comment type="subcellular location">
    <subcellularLocation>
        <location evidence="1">Endoplasmic reticulum membrane</location>
        <topology evidence="1">Multi-pass membrane protein</topology>
    </subcellularLocation>
</comment>
<feature type="transmembrane region" description="Helical" evidence="11">
    <location>
        <begin position="428"/>
        <end position="446"/>
    </location>
</feature>